<feature type="coiled-coil region" evidence="1">
    <location>
        <begin position="3"/>
        <end position="47"/>
    </location>
</feature>
<dbReference type="Gene3D" id="1.20.120.20">
    <property type="entry name" value="Apolipoprotein"/>
    <property type="match status" value="1"/>
</dbReference>
<sequence>MEQKKIEQEIAEIHNKLDFITRQLQENRKHNQEIQELKNDLAVIGKDMFDAAVEELEDVAPYFDTKDLIHLVKKLL</sequence>
<proteinExistence type="predicted"/>
<gene>
    <name evidence="2" type="ORF">ENJ89_09845</name>
</gene>
<dbReference type="Proteomes" id="UP000886124">
    <property type="component" value="Unassembled WGS sequence"/>
</dbReference>
<name>A0A7V5UFQ5_CALAY</name>
<keyword evidence="1" id="KW-0175">Coiled coil</keyword>
<dbReference type="SUPFAM" id="SSF58113">
    <property type="entry name" value="Apolipoprotein A-I"/>
    <property type="match status" value="1"/>
</dbReference>
<organism evidence="2">
    <name type="scientific">Caldithrix abyssi</name>
    <dbReference type="NCBI Taxonomy" id="187145"/>
    <lineage>
        <taxon>Bacteria</taxon>
        <taxon>Pseudomonadati</taxon>
        <taxon>Calditrichota</taxon>
        <taxon>Calditrichia</taxon>
        <taxon>Calditrichales</taxon>
        <taxon>Calditrichaceae</taxon>
        <taxon>Caldithrix</taxon>
    </lineage>
</organism>
<reference evidence="2" key="1">
    <citation type="journal article" date="2020" name="mSystems">
        <title>Genome- and Community-Level Interaction Insights into Carbon Utilization and Element Cycling Functions of Hydrothermarchaeota in Hydrothermal Sediment.</title>
        <authorList>
            <person name="Zhou Z."/>
            <person name="Liu Y."/>
            <person name="Xu W."/>
            <person name="Pan J."/>
            <person name="Luo Z.H."/>
            <person name="Li M."/>
        </authorList>
    </citation>
    <scope>NUCLEOTIDE SEQUENCE [LARGE SCALE GENOMIC DNA]</scope>
    <source>
        <strain evidence="2">HyVt-527</strain>
    </source>
</reference>
<comment type="caution">
    <text evidence="2">The sequence shown here is derived from an EMBL/GenBank/DDBJ whole genome shotgun (WGS) entry which is preliminary data.</text>
</comment>
<feature type="non-terminal residue" evidence="2">
    <location>
        <position position="76"/>
    </location>
</feature>
<evidence type="ECO:0000313" key="2">
    <source>
        <dbReference type="EMBL" id="HHJ53484.1"/>
    </source>
</evidence>
<dbReference type="AlphaFoldDB" id="A0A7V5UFQ5"/>
<protein>
    <submittedName>
        <fullName evidence="2">Uncharacterized protein</fullName>
    </submittedName>
</protein>
<dbReference type="EMBL" id="DROD01000623">
    <property type="protein sequence ID" value="HHJ53484.1"/>
    <property type="molecule type" value="Genomic_DNA"/>
</dbReference>
<evidence type="ECO:0000256" key="1">
    <source>
        <dbReference type="SAM" id="Coils"/>
    </source>
</evidence>
<accession>A0A7V5UFQ5</accession>